<name>A0A8K0KAB1_LADFU</name>
<accession>A0A8K0KAB1</accession>
<dbReference type="OrthoDB" id="7460570at2759"/>
<evidence type="ECO:0000313" key="2">
    <source>
        <dbReference type="EMBL" id="KAG8230723.1"/>
    </source>
</evidence>
<gene>
    <name evidence="2" type="ORF">J437_LFUL010824</name>
</gene>
<dbReference type="EMBL" id="KZ308506">
    <property type="protein sequence ID" value="KAG8230723.1"/>
    <property type="molecule type" value="Genomic_DNA"/>
</dbReference>
<reference evidence="2" key="2">
    <citation type="submission" date="2017-10" db="EMBL/GenBank/DDBJ databases">
        <title>Ladona fulva Genome sequencing and assembly.</title>
        <authorList>
            <person name="Murali S."/>
            <person name="Richards S."/>
            <person name="Bandaranaike D."/>
            <person name="Bellair M."/>
            <person name="Blankenburg K."/>
            <person name="Chao H."/>
            <person name="Dinh H."/>
            <person name="Doddapaneni H."/>
            <person name="Dugan-Rocha S."/>
            <person name="Elkadiri S."/>
            <person name="Gnanaolivu R."/>
            <person name="Hernandez B."/>
            <person name="Skinner E."/>
            <person name="Javaid M."/>
            <person name="Lee S."/>
            <person name="Li M."/>
            <person name="Ming W."/>
            <person name="Munidasa M."/>
            <person name="Muniz J."/>
            <person name="Nguyen L."/>
            <person name="Hughes D."/>
            <person name="Osuji N."/>
            <person name="Pu L.-L."/>
            <person name="Puazo M."/>
            <person name="Qu C."/>
            <person name="Quiroz J."/>
            <person name="Raj R."/>
            <person name="Weissenberger G."/>
            <person name="Xin Y."/>
            <person name="Zou X."/>
            <person name="Han Y."/>
            <person name="Worley K."/>
            <person name="Muzny D."/>
            <person name="Gibbs R."/>
        </authorList>
    </citation>
    <scope>NUCLEOTIDE SEQUENCE</scope>
    <source>
        <strain evidence="2">Sampled in the wild</strain>
    </source>
</reference>
<keyword evidence="3" id="KW-1185">Reference proteome</keyword>
<reference evidence="2" key="1">
    <citation type="submission" date="2013-04" db="EMBL/GenBank/DDBJ databases">
        <authorList>
            <person name="Qu J."/>
            <person name="Murali S.C."/>
            <person name="Bandaranaike D."/>
            <person name="Bellair M."/>
            <person name="Blankenburg K."/>
            <person name="Chao H."/>
            <person name="Dinh H."/>
            <person name="Doddapaneni H."/>
            <person name="Downs B."/>
            <person name="Dugan-Rocha S."/>
            <person name="Elkadiri S."/>
            <person name="Gnanaolivu R.D."/>
            <person name="Hernandez B."/>
            <person name="Javaid M."/>
            <person name="Jayaseelan J.C."/>
            <person name="Lee S."/>
            <person name="Li M."/>
            <person name="Ming W."/>
            <person name="Munidasa M."/>
            <person name="Muniz J."/>
            <person name="Nguyen L."/>
            <person name="Ongeri F."/>
            <person name="Osuji N."/>
            <person name="Pu L.-L."/>
            <person name="Puazo M."/>
            <person name="Qu C."/>
            <person name="Quiroz J."/>
            <person name="Raj R."/>
            <person name="Weissenberger G."/>
            <person name="Xin Y."/>
            <person name="Zou X."/>
            <person name="Han Y."/>
            <person name="Richards S."/>
            <person name="Worley K."/>
            <person name="Muzny D."/>
            <person name="Gibbs R."/>
        </authorList>
    </citation>
    <scope>NUCLEOTIDE SEQUENCE</scope>
    <source>
        <strain evidence="2">Sampled in the wild</strain>
    </source>
</reference>
<evidence type="ECO:0000313" key="3">
    <source>
        <dbReference type="Proteomes" id="UP000792457"/>
    </source>
</evidence>
<protein>
    <submittedName>
        <fullName evidence="2">Uncharacterized protein</fullName>
    </submittedName>
</protein>
<dbReference type="Proteomes" id="UP000792457">
    <property type="component" value="Unassembled WGS sequence"/>
</dbReference>
<feature type="region of interest" description="Disordered" evidence="1">
    <location>
        <begin position="10"/>
        <end position="39"/>
    </location>
</feature>
<proteinExistence type="predicted"/>
<dbReference type="AlphaFoldDB" id="A0A8K0KAB1"/>
<sequence length="102" mass="11531">MEDAILNGVASRLASKANRKPSVTAEARTSSRKHLPPHTARYTLWKAETPTNQWIPPSESLPPSNKLKWSSWKALNRQRSGVARSKDNLIRWNLLRDASDDV</sequence>
<comment type="caution">
    <text evidence="2">The sequence shown here is derived from an EMBL/GenBank/DDBJ whole genome shotgun (WGS) entry which is preliminary data.</text>
</comment>
<organism evidence="2 3">
    <name type="scientific">Ladona fulva</name>
    <name type="common">Scarce chaser dragonfly</name>
    <name type="synonym">Libellula fulva</name>
    <dbReference type="NCBI Taxonomy" id="123851"/>
    <lineage>
        <taxon>Eukaryota</taxon>
        <taxon>Metazoa</taxon>
        <taxon>Ecdysozoa</taxon>
        <taxon>Arthropoda</taxon>
        <taxon>Hexapoda</taxon>
        <taxon>Insecta</taxon>
        <taxon>Pterygota</taxon>
        <taxon>Palaeoptera</taxon>
        <taxon>Odonata</taxon>
        <taxon>Epiprocta</taxon>
        <taxon>Anisoptera</taxon>
        <taxon>Libelluloidea</taxon>
        <taxon>Libellulidae</taxon>
        <taxon>Ladona</taxon>
    </lineage>
</organism>
<evidence type="ECO:0000256" key="1">
    <source>
        <dbReference type="SAM" id="MobiDB-lite"/>
    </source>
</evidence>